<keyword evidence="11" id="KW-1185">Reference proteome</keyword>
<evidence type="ECO:0000256" key="5">
    <source>
        <dbReference type="ARBA" id="ARBA00022723"/>
    </source>
</evidence>
<keyword evidence="6" id="KW-0408">Iron</keyword>
<dbReference type="SMART" id="SM00729">
    <property type="entry name" value="Elp3"/>
    <property type="match status" value="1"/>
</dbReference>
<gene>
    <name evidence="10" type="primary">mtaB</name>
    <name evidence="10" type="ORF">AAA083_06465</name>
</gene>
<accession>A0ABV1JC08</accession>
<dbReference type="InterPro" id="IPR038135">
    <property type="entry name" value="Methylthiotransferase_N_sf"/>
</dbReference>
<evidence type="ECO:0000313" key="11">
    <source>
        <dbReference type="Proteomes" id="UP001487305"/>
    </source>
</evidence>
<evidence type="ECO:0000313" key="10">
    <source>
        <dbReference type="EMBL" id="MEQ3362614.1"/>
    </source>
</evidence>
<keyword evidence="7" id="KW-0411">Iron-sulfur</keyword>
<dbReference type="NCBIfam" id="TIGR01579">
    <property type="entry name" value="MiaB-like-C"/>
    <property type="match status" value="1"/>
</dbReference>
<evidence type="ECO:0000256" key="6">
    <source>
        <dbReference type="ARBA" id="ARBA00023004"/>
    </source>
</evidence>
<evidence type="ECO:0000256" key="1">
    <source>
        <dbReference type="ARBA" id="ARBA00001966"/>
    </source>
</evidence>
<dbReference type="PROSITE" id="PS51918">
    <property type="entry name" value="RADICAL_SAM"/>
    <property type="match status" value="1"/>
</dbReference>
<evidence type="ECO:0000256" key="7">
    <source>
        <dbReference type="ARBA" id="ARBA00023014"/>
    </source>
</evidence>
<keyword evidence="2" id="KW-0004">4Fe-4S</keyword>
<evidence type="ECO:0000256" key="2">
    <source>
        <dbReference type="ARBA" id="ARBA00022485"/>
    </source>
</evidence>
<dbReference type="InterPro" id="IPR023404">
    <property type="entry name" value="rSAM_horseshoe"/>
</dbReference>
<keyword evidence="4" id="KW-0949">S-adenosyl-L-methionine</keyword>
<dbReference type="Pfam" id="PF04055">
    <property type="entry name" value="Radical_SAM"/>
    <property type="match status" value="1"/>
</dbReference>
<comment type="caution">
    <text evidence="10">The sequence shown here is derived from an EMBL/GenBank/DDBJ whole genome shotgun (WGS) entry which is preliminary data.</text>
</comment>
<dbReference type="CDD" id="cd01335">
    <property type="entry name" value="Radical_SAM"/>
    <property type="match status" value="1"/>
</dbReference>
<dbReference type="PROSITE" id="PS51449">
    <property type="entry name" value="MTTASE_N"/>
    <property type="match status" value="1"/>
</dbReference>
<organism evidence="10 11">
    <name type="scientific">Raoultibacter massiliensis</name>
    <dbReference type="NCBI Taxonomy" id="1852371"/>
    <lineage>
        <taxon>Bacteria</taxon>
        <taxon>Bacillati</taxon>
        <taxon>Actinomycetota</taxon>
        <taxon>Coriobacteriia</taxon>
        <taxon>Eggerthellales</taxon>
        <taxon>Eggerthellaceae</taxon>
        <taxon>Raoultibacter</taxon>
    </lineage>
</organism>
<dbReference type="Gene3D" id="3.40.50.12160">
    <property type="entry name" value="Methylthiotransferase, N-terminal domain"/>
    <property type="match status" value="1"/>
</dbReference>
<dbReference type="InterPro" id="IPR020612">
    <property type="entry name" value="Methylthiotransferase_CS"/>
</dbReference>
<dbReference type="Pfam" id="PF00919">
    <property type="entry name" value="UPF0004"/>
    <property type="match status" value="1"/>
</dbReference>
<name>A0ABV1JC08_9ACTN</name>
<dbReference type="PANTHER" id="PTHR11918">
    <property type="entry name" value="RADICAL SAM PROTEINS"/>
    <property type="match status" value="1"/>
</dbReference>
<evidence type="ECO:0000259" key="9">
    <source>
        <dbReference type="PROSITE" id="PS51918"/>
    </source>
</evidence>
<dbReference type="RefSeq" id="WP_349227314.1">
    <property type="nucleotide sequence ID" value="NZ_JBBNOP010000004.1"/>
</dbReference>
<evidence type="ECO:0000259" key="8">
    <source>
        <dbReference type="PROSITE" id="PS51449"/>
    </source>
</evidence>
<dbReference type="Proteomes" id="UP001487305">
    <property type="component" value="Unassembled WGS sequence"/>
</dbReference>
<proteinExistence type="predicted"/>
<dbReference type="SFLD" id="SFLDG01082">
    <property type="entry name" value="B12-binding_domain_containing"/>
    <property type="match status" value="1"/>
</dbReference>
<dbReference type="InterPro" id="IPR005839">
    <property type="entry name" value="Methylthiotransferase"/>
</dbReference>
<feature type="domain" description="MTTase N-terminal" evidence="8">
    <location>
        <begin position="1"/>
        <end position="130"/>
    </location>
</feature>
<evidence type="ECO:0000256" key="3">
    <source>
        <dbReference type="ARBA" id="ARBA00022679"/>
    </source>
</evidence>
<keyword evidence="3" id="KW-0808">Transferase</keyword>
<keyword evidence="5" id="KW-0479">Metal-binding</keyword>
<dbReference type="SUPFAM" id="SSF102114">
    <property type="entry name" value="Radical SAM enzymes"/>
    <property type="match status" value="1"/>
</dbReference>
<dbReference type="PANTHER" id="PTHR11918:SF45">
    <property type="entry name" value="THREONYLCARBAMOYLADENOSINE TRNA METHYLTHIOTRANSFERASE"/>
    <property type="match status" value="1"/>
</dbReference>
<dbReference type="InterPro" id="IPR006467">
    <property type="entry name" value="MiaB-like_bact"/>
</dbReference>
<dbReference type="NCBIfam" id="TIGR00089">
    <property type="entry name" value="MiaB/RimO family radical SAM methylthiotransferase"/>
    <property type="match status" value="1"/>
</dbReference>
<dbReference type="InterPro" id="IPR007197">
    <property type="entry name" value="rSAM"/>
</dbReference>
<dbReference type="InterPro" id="IPR058240">
    <property type="entry name" value="rSAM_sf"/>
</dbReference>
<dbReference type="PROSITE" id="PS01278">
    <property type="entry name" value="MTTASE_RADICAL"/>
    <property type="match status" value="1"/>
</dbReference>
<dbReference type="InterPro" id="IPR006638">
    <property type="entry name" value="Elp3/MiaA/NifB-like_rSAM"/>
</dbReference>
<protein>
    <submittedName>
        <fullName evidence="10">tRNA (N(6)-L-threonylcarbamoyladenosine(37)-C(2))-methylthiotransferase MtaB</fullName>
    </submittedName>
</protein>
<dbReference type="Gene3D" id="3.80.30.20">
    <property type="entry name" value="tm_1862 like domain"/>
    <property type="match status" value="1"/>
</dbReference>
<feature type="domain" description="Radical SAM core" evidence="9">
    <location>
        <begin position="162"/>
        <end position="390"/>
    </location>
</feature>
<comment type="cofactor">
    <cofactor evidence="1">
        <name>[4Fe-4S] cluster</name>
        <dbReference type="ChEBI" id="CHEBI:49883"/>
    </cofactor>
</comment>
<dbReference type="EMBL" id="JBBNOP010000004">
    <property type="protein sequence ID" value="MEQ3362614.1"/>
    <property type="molecule type" value="Genomic_DNA"/>
</dbReference>
<sequence length="435" mass="47417">MKYAIVNLGCKVNRVESDDLALSLERLGMQPVGRDAKAESGTLREAGEDRCNADLADFVVVNTCTVTGEAEKKTRKAVRRALREHPGAVVVVTGCAAAIDAAVFESMDERVVVVGKREIAEASQSGEALGLLIPALARDLRSRPLLCGEPADAALEELRVGEGFPTRVGIKVQDGCNNACTYCIVHVARGRAWSRPADEVVREFARYASSGVNEVVLSGINLGTYRDGSTDLAELLMRLLDASETTRIRISSIEPKDVGDRLIELIAQSGGRIARHLHLPLQSGSTRVLREMARPYSAKWYCDLVDRLYQAVPELSLSTDIIVGFPGETETDFEETTRVSQACRFSKIHVFPYSKRAGTPAAERLDQVEPEVKATRSALLSELGARLRKEAYAKRRGTTEKVLVEACGKGMTESYFEISVSDEYAVGDLVSLILP</sequence>
<dbReference type="SFLD" id="SFLDS00029">
    <property type="entry name" value="Radical_SAM"/>
    <property type="match status" value="1"/>
</dbReference>
<evidence type="ECO:0000256" key="4">
    <source>
        <dbReference type="ARBA" id="ARBA00022691"/>
    </source>
</evidence>
<dbReference type="InterPro" id="IPR013848">
    <property type="entry name" value="Methylthiotransferase_N"/>
</dbReference>
<reference evidence="10 11" key="1">
    <citation type="submission" date="2024-04" db="EMBL/GenBank/DDBJ databases">
        <title>Human intestinal bacterial collection.</title>
        <authorList>
            <person name="Pauvert C."/>
            <person name="Hitch T.C.A."/>
            <person name="Clavel T."/>
        </authorList>
    </citation>
    <scope>NUCLEOTIDE SEQUENCE [LARGE SCALE GENOMIC DNA]</scope>
    <source>
        <strain evidence="10 11">CLA-KB-H42</strain>
    </source>
</reference>